<evidence type="ECO:0000313" key="2">
    <source>
        <dbReference type="Proteomes" id="UP001519460"/>
    </source>
</evidence>
<evidence type="ECO:0000313" key="1">
    <source>
        <dbReference type="EMBL" id="KAK7450223.1"/>
    </source>
</evidence>
<sequence>CLLKAAMAKTVYAESAKGERPQNFSTAFRLMHKQLTWTDPSIQSRTNGLNATRT</sequence>
<feature type="non-terminal residue" evidence="1">
    <location>
        <position position="54"/>
    </location>
</feature>
<gene>
    <name evidence="1" type="ORF">BaRGS_00039955</name>
</gene>
<dbReference type="AlphaFoldDB" id="A0ABD0J1Q0"/>
<organism evidence="1 2">
    <name type="scientific">Batillaria attramentaria</name>
    <dbReference type="NCBI Taxonomy" id="370345"/>
    <lineage>
        <taxon>Eukaryota</taxon>
        <taxon>Metazoa</taxon>
        <taxon>Spiralia</taxon>
        <taxon>Lophotrochozoa</taxon>
        <taxon>Mollusca</taxon>
        <taxon>Gastropoda</taxon>
        <taxon>Caenogastropoda</taxon>
        <taxon>Sorbeoconcha</taxon>
        <taxon>Cerithioidea</taxon>
        <taxon>Batillariidae</taxon>
        <taxon>Batillaria</taxon>
    </lineage>
</organism>
<name>A0ABD0J1Q0_9CAEN</name>
<dbReference type="EMBL" id="JACVVK020000742">
    <property type="protein sequence ID" value="KAK7450223.1"/>
    <property type="molecule type" value="Genomic_DNA"/>
</dbReference>
<dbReference type="Proteomes" id="UP001519460">
    <property type="component" value="Unassembled WGS sequence"/>
</dbReference>
<keyword evidence="2" id="KW-1185">Reference proteome</keyword>
<reference evidence="1 2" key="1">
    <citation type="journal article" date="2023" name="Sci. Data">
        <title>Genome assembly of the Korean intertidal mud-creeper Batillaria attramentaria.</title>
        <authorList>
            <person name="Patra A.K."/>
            <person name="Ho P.T."/>
            <person name="Jun S."/>
            <person name="Lee S.J."/>
            <person name="Kim Y."/>
            <person name="Won Y.J."/>
        </authorList>
    </citation>
    <scope>NUCLEOTIDE SEQUENCE [LARGE SCALE GENOMIC DNA]</scope>
    <source>
        <strain evidence="1">Wonlab-2016</strain>
    </source>
</reference>
<feature type="non-terminal residue" evidence="1">
    <location>
        <position position="1"/>
    </location>
</feature>
<comment type="caution">
    <text evidence="1">The sequence shown here is derived from an EMBL/GenBank/DDBJ whole genome shotgun (WGS) entry which is preliminary data.</text>
</comment>
<accession>A0ABD0J1Q0</accession>
<proteinExistence type="predicted"/>
<protein>
    <submittedName>
        <fullName evidence="1">Uncharacterized protein</fullName>
    </submittedName>
</protein>